<dbReference type="EMBL" id="WJXA01000006">
    <property type="protein sequence ID" value="KAF7139812.1"/>
    <property type="molecule type" value="Genomic_DNA"/>
</dbReference>
<dbReference type="Pfam" id="PF01344">
    <property type="entry name" value="Kelch_1"/>
    <property type="match status" value="1"/>
</dbReference>
<gene>
    <name evidence="1" type="ORF">RHSIM_Rhsim06G0067900</name>
</gene>
<dbReference type="OrthoDB" id="1525352at2759"/>
<name>A0A834LHD9_RHOSS</name>
<proteinExistence type="predicted"/>
<dbReference type="Proteomes" id="UP000626092">
    <property type="component" value="Unassembled WGS sequence"/>
</dbReference>
<dbReference type="SUPFAM" id="SSF117281">
    <property type="entry name" value="Kelch motif"/>
    <property type="match status" value="1"/>
</dbReference>
<reference evidence="1" key="1">
    <citation type="submission" date="2019-11" db="EMBL/GenBank/DDBJ databases">
        <authorList>
            <person name="Liu Y."/>
            <person name="Hou J."/>
            <person name="Li T.-Q."/>
            <person name="Guan C.-H."/>
            <person name="Wu X."/>
            <person name="Wu H.-Z."/>
            <person name="Ling F."/>
            <person name="Zhang R."/>
            <person name="Shi X.-G."/>
            <person name="Ren J.-P."/>
            <person name="Chen E.-F."/>
            <person name="Sun J.-M."/>
        </authorList>
    </citation>
    <scope>NUCLEOTIDE SEQUENCE</scope>
    <source>
        <strain evidence="1">Adult_tree_wgs_1</strain>
        <tissue evidence="1">Leaves</tissue>
    </source>
</reference>
<organism evidence="1 2">
    <name type="scientific">Rhododendron simsii</name>
    <name type="common">Sims's rhododendron</name>
    <dbReference type="NCBI Taxonomy" id="118357"/>
    <lineage>
        <taxon>Eukaryota</taxon>
        <taxon>Viridiplantae</taxon>
        <taxon>Streptophyta</taxon>
        <taxon>Embryophyta</taxon>
        <taxon>Tracheophyta</taxon>
        <taxon>Spermatophyta</taxon>
        <taxon>Magnoliopsida</taxon>
        <taxon>eudicotyledons</taxon>
        <taxon>Gunneridae</taxon>
        <taxon>Pentapetalae</taxon>
        <taxon>asterids</taxon>
        <taxon>Ericales</taxon>
        <taxon>Ericaceae</taxon>
        <taxon>Ericoideae</taxon>
        <taxon>Rhodoreae</taxon>
        <taxon>Rhododendron</taxon>
    </lineage>
</organism>
<accession>A0A834LHD9</accession>
<dbReference type="InterPro" id="IPR015915">
    <property type="entry name" value="Kelch-typ_b-propeller"/>
</dbReference>
<comment type="caution">
    <text evidence="1">The sequence shown here is derived from an EMBL/GenBank/DDBJ whole genome shotgun (WGS) entry which is preliminary data.</text>
</comment>
<keyword evidence="2" id="KW-1185">Reference proteome</keyword>
<evidence type="ECO:0000313" key="2">
    <source>
        <dbReference type="Proteomes" id="UP000626092"/>
    </source>
</evidence>
<dbReference type="Gene3D" id="2.120.10.80">
    <property type="entry name" value="Kelch-type beta propeller"/>
    <property type="match status" value="1"/>
</dbReference>
<dbReference type="InterPro" id="IPR006652">
    <property type="entry name" value="Kelch_1"/>
</dbReference>
<sequence>MANVLKRTRSARAKLEPKWCDSITPHQQLQQYGRSICFRVGDTGTGVFEFYCIPFDFNDDSDSQSKNQKNDEPPPLPTGILPFQENGEIPWLSTFAAVGSSLFCFGGKKTGEFPLSTFYRYDDDDDGTTGGISGRWYTNSSFDMIRARCQPQIIAMGGNLLVIGGLWKNWEDGSSWAEVFDPCSNSSSPAASLPNELQAKPSVVTAALRSSNQILVASTLSNAAFVCDVRTLVWDVFDQSDQFVFGKGTVSHFRDVQGEAAVVKDTILCWFHFRGNLLRAYDLKLKMWFEKPITGLKKVGKIMSDLYDNDFSLLPLDYDHICLLLFDHSPYAAQTCYSVFHCIKVLVSINCTGERPIFKASVVSFRSYLLKKMSLHFIEAVVLTSFYRLRQPSSSATASTIVVVFSSLVVVFCSRPSISPR</sequence>
<protein>
    <submittedName>
        <fullName evidence="1">Uncharacterized protein</fullName>
    </submittedName>
</protein>
<dbReference type="AlphaFoldDB" id="A0A834LHD9"/>
<evidence type="ECO:0000313" key="1">
    <source>
        <dbReference type="EMBL" id="KAF7139812.1"/>
    </source>
</evidence>